<comment type="caution">
    <text evidence="2">The sequence shown here is derived from an EMBL/GenBank/DDBJ whole genome shotgun (WGS) entry which is preliminary data.</text>
</comment>
<feature type="compositionally biased region" description="Basic and acidic residues" evidence="1">
    <location>
        <begin position="282"/>
        <end position="303"/>
    </location>
</feature>
<feature type="compositionally biased region" description="Basic and acidic residues" evidence="1">
    <location>
        <begin position="342"/>
        <end position="356"/>
    </location>
</feature>
<feature type="region of interest" description="Disordered" evidence="1">
    <location>
        <begin position="268"/>
        <end position="371"/>
    </location>
</feature>
<feature type="region of interest" description="Disordered" evidence="1">
    <location>
        <begin position="876"/>
        <end position="897"/>
    </location>
</feature>
<name>A0ABD0V4Z9_DENTH</name>
<feature type="region of interest" description="Disordered" evidence="1">
    <location>
        <begin position="431"/>
        <end position="455"/>
    </location>
</feature>
<feature type="compositionally biased region" description="Low complexity" evidence="1">
    <location>
        <begin position="134"/>
        <end position="143"/>
    </location>
</feature>
<evidence type="ECO:0000313" key="3">
    <source>
        <dbReference type="Proteomes" id="UP001552299"/>
    </source>
</evidence>
<proteinExistence type="predicted"/>
<feature type="region of interest" description="Disordered" evidence="1">
    <location>
        <begin position="119"/>
        <end position="169"/>
    </location>
</feature>
<feature type="region of interest" description="Disordered" evidence="1">
    <location>
        <begin position="564"/>
        <end position="598"/>
    </location>
</feature>
<accession>A0ABD0V4Z9</accession>
<feature type="compositionally biased region" description="Acidic residues" evidence="1">
    <location>
        <begin position="710"/>
        <end position="724"/>
    </location>
</feature>
<keyword evidence="3" id="KW-1185">Reference proteome</keyword>
<gene>
    <name evidence="2" type="ORF">M5K25_009253</name>
</gene>
<evidence type="ECO:0000256" key="1">
    <source>
        <dbReference type="SAM" id="MobiDB-lite"/>
    </source>
</evidence>
<feature type="compositionally biased region" description="Basic residues" evidence="1">
    <location>
        <begin position="587"/>
        <end position="598"/>
    </location>
</feature>
<evidence type="ECO:0000313" key="2">
    <source>
        <dbReference type="EMBL" id="KAL0920140.1"/>
    </source>
</evidence>
<sequence length="897" mass="100728">MAADKDPSVRMDLRNTPFTVQLGRGASIQLANATINTGNSGATIQFGELQFSLATASAAAVPVYGMDTEGPAGRPYAADVAARHVHPPPRRPQPTQVITANEFPQRRVSVFKRLSNSETPATRRVMDGKQISVLPTATTTLPTGLSMPGRNDAEASSSGGRPSRRQRRRMNAELRAQQLLQVHPSTLSTGELKQSFWEQQPQAPIPQKKKEPETLSGRVHRVLKTVKEKGLMKKKYQRPLVIEARRIPPRELPPLVTRRKFKPNLQEAHQGVTLGPRVQESAAERTQQKDKHIWRPSPHERRALAKQTNMGVTSGAASQRSAPTNKSHKKWIPKNVPFDNPLDGRHPGESSRESHHQPIASSQEEASFDRSPRIEEFFMPSDEPEIQWKRRSGIRTREDDENDEGTMRVEVVYMVEHDDEPPLLRVYRRQHGAGSTAGRDEDSSENEEEEEFEENPLFADAATLAEAQRQMHRQMKAKDKEIAHLNAKMTEMMTQMTMMMQMMQRNITANSIPVQQTNHQATSSGLANPPVHPVPQVSGQLEGVPCVKWKSPTEPVLDLKGLPIAQTSTFKQRPNQAGSSKSGKEKSPKRKTKLKKFKEKMTATQRAIDCLDEYYQTVRRPIKLADFMSELKVAEAEEADEELFSVETCRVISVTPVAPIKDKYVNELVVEICLATSSMDYSSEEDLYFPREVESEHDITSQMEHVQLEGDSEPDGSDTEEEDVTPTKSQKVCQSTAKKKKKVEYSDSDYDYESTYASTVQCVFSRRIGSLSISDSAFVVTRIPMQHFKEITPREVYNVEELITFYVPPHRKRGGPGSLFYKAGECEEETNCDWFHRLVNSGELIPTRMPRSDSTSPDVAESLTVPFTQQAIRKAVVGEPPSQQSDDKSCQVSANQI</sequence>
<dbReference type="Proteomes" id="UP001552299">
    <property type="component" value="Unassembled WGS sequence"/>
</dbReference>
<feature type="compositionally biased region" description="Polar residues" evidence="1">
    <location>
        <begin position="306"/>
        <end position="325"/>
    </location>
</feature>
<reference evidence="2 3" key="1">
    <citation type="journal article" date="2024" name="Plant Biotechnol. J.">
        <title>Dendrobium thyrsiflorum genome and its molecular insights into genes involved in important horticultural traits.</title>
        <authorList>
            <person name="Chen B."/>
            <person name="Wang J.Y."/>
            <person name="Zheng P.J."/>
            <person name="Li K.L."/>
            <person name="Liang Y.M."/>
            <person name="Chen X.F."/>
            <person name="Zhang C."/>
            <person name="Zhao X."/>
            <person name="He X."/>
            <person name="Zhang G.Q."/>
            <person name="Liu Z.J."/>
            <person name="Xu Q."/>
        </authorList>
    </citation>
    <scope>NUCLEOTIDE SEQUENCE [LARGE SCALE GENOMIC DNA]</scope>
    <source>
        <strain evidence="2">GZMU011</strain>
    </source>
</reference>
<feature type="region of interest" description="Disordered" evidence="1">
    <location>
        <begin position="707"/>
        <end position="731"/>
    </location>
</feature>
<dbReference type="EMBL" id="JANQDX010000008">
    <property type="protein sequence ID" value="KAL0920140.1"/>
    <property type="molecule type" value="Genomic_DNA"/>
</dbReference>
<feature type="compositionally biased region" description="Polar residues" evidence="1">
    <location>
        <begin position="565"/>
        <end position="578"/>
    </location>
</feature>
<protein>
    <submittedName>
        <fullName evidence="2">Uncharacterized protein</fullName>
    </submittedName>
</protein>
<feature type="compositionally biased region" description="Acidic residues" evidence="1">
    <location>
        <begin position="442"/>
        <end position="454"/>
    </location>
</feature>
<organism evidence="2 3">
    <name type="scientific">Dendrobium thyrsiflorum</name>
    <name type="common">Pinecone-like raceme dendrobium</name>
    <name type="synonym">Orchid</name>
    <dbReference type="NCBI Taxonomy" id="117978"/>
    <lineage>
        <taxon>Eukaryota</taxon>
        <taxon>Viridiplantae</taxon>
        <taxon>Streptophyta</taxon>
        <taxon>Embryophyta</taxon>
        <taxon>Tracheophyta</taxon>
        <taxon>Spermatophyta</taxon>
        <taxon>Magnoliopsida</taxon>
        <taxon>Liliopsida</taxon>
        <taxon>Asparagales</taxon>
        <taxon>Orchidaceae</taxon>
        <taxon>Epidendroideae</taxon>
        <taxon>Malaxideae</taxon>
        <taxon>Dendrobiinae</taxon>
        <taxon>Dendrobium</taxon>
    </lineage>
</organism>
<dbReference type="AlphaFoldDB" id="A0ABD0V4Z9"/>